<feature type="compositionally biased region" description="Basic and acidic residues" evidence="1">
    <location>
        <begin position="203"/>
        <end position="218"/>
    </location>
</feature>
<dbReference type="Proteomes" id="UP001156940">
    <property type="component" value="Unassembled WGS sequence"/>
</dbReference>
<evidence type="ECO:0000256" key="1">
    <source>
        <dbReference type="SAM" id="MobiDB-lite"/>
    </source>
</evidence>
<organism evidence="2 3">
    <name type="scientific">Luteimonas endophytica</name>
    <dbReference type="NCBI Taxonomy" id="3042023"/>
    <lineage>
        <taxon>Bacteria</taxon>
        <taxon>Pseudomonadati</taxon>
        <taxon>Pseudomonadota</taxon>
        <taxon>Gammaproteobacteria</taxon>
        <taxon>Lysobacterales</taxon>
        <taxon>Lysobacteraceae</taxon>
        <taxon>Luteimonas</taxon>
    </lineage>
</organism>
<evidence type="ECO:0000313" key="2">
    <source>
        <dbReference type="EMBL" id="MDH5823674.1"/>
    </source>
</evidence>
<dbReference type="EMBL" id="JARXRM010000035">
    <property type="protein sequence ID" value="MDH5823674.1"/>
    <property type="molecule type" value="Genomic_DNA"/>
</dbReference>
<evidence type="ECO:0000313" key="3">
    <source>
        <dbReference type="Proteomes" id="UP001156940"/>
    </source>
</evidence>
<accession>A0ABT6JA31</accession>
<reference evidence="2 3" key="1">
    <citation type="submission" date="2023-04" db="EMBL/GenBank/DDBJ databases">
        <title>Luteimonas endophyticus RD2P54.</title>
        <authorList>
            <person name="Sun J.-Q."/>
        </authorList>
    </citation>
    <scope>NUCLEOTIDE SEQUENCE [LARGE SCALE GENOMIC DNA]</scope>
    <source>
        <strain evidence="2 3">RD2P54</strain>
    </source>
</reference>
<protein>
    <submittedName>
        <fullName evidence="2">Uncharacterized protein</fullName>
    </submittedName>
</protein>
<comment type="caution">
    <text evidence="2">The sequence shown here is derived from an EMBL/GenBank/DDBJ whole genome shotgun (WGS) entry which is preliminary data.</text>
</comment>
<sequence>MRIQPVAAVEAAAGEMDLPDPLERQPGERLAHRLPAVALVDPQVVQVEQQAAVGTARDFGDELAVGELAGARAQVVDVVLDRDRYAQSVRHRAEVGGGLRGALRGLHRRQQGARVDPALWCRHRVEAEVLARPGRPQRGDHLAHQAHAPGIGRERAAHRRGHAMHQLALRQCGQLVQYPAVHPHRLPRVPGLEPEEFGLDLDPAWKRGPDGTPDREAAGARLRYSGRPSRSATDTA</sequence>
<gene>
    <name evidence="2" type="ORF">QFW77_11820</name>
</gene>
<keyword evidence="3" id="KW-1185">Reference proteome</keyword>
<feature type="region of interest" description="Disordered" evidence="1">
    <location>
        <begin position="187"/>
        <end position="236"/>
    </location>
</feature>
<name>A0ABT6JA31_9GAMM</name>
<proteinExistence type="predicted"/>